<dbReference type="Proteomes" id="UP001165590">
    <property type="component" value="Unassembled WGS sequence"/>
</dbReference>
<dbReference type="Pfam" id="PF00069">
    <property type="entry name" value="Pkinase"/>
    <property type="match status" value="1"/>
</dbReference>
<sequence>MTPEQPADPLKTRLERVPPSSAPPEEALRTRLEARHTPDPPPPDEVLTVLPKQLAARFRLLSELPAQGAEANLLLVADEHGRHLVAKIYRHAGRQASREVWAKLPQLDNPYIVRTLETGEAGQRDYEIMEYVHGGTLAEVVENRATDALPAMVTETVRQIAGALGALHDVGIIHQDLKPENVLVRSRSPLDLALSDFGVSRVLDRTRAAAGAAGTLAYLAPELLLSSGGQTSRARDWWALGMMARELLLGQRPFADMVKPAIDAAVMLRGIDLDGVSDPRLRMLCAGLLTRDPEDRWGASQVASWLAGDSPPVSYTAPPAVSPRTRRALPLVLRSVRYSKPEDLVTALTEPDVWNAAARSYFTDMGPAHQPSEGWRALRKWLRQFDEPDEYDVETLQDLIDHQLNDPALGPDARLVRLVHVLAPQTPAMCRGLRVDRENLLAIARHAVAARSPADENVRFVEALWQQNLLTELAEYPASSGLRRIDEAWRTAQALSDETFGRLWPLLPPPAQQALSVPPDARTVIAPQLCLVLGAHEDGISMWQQLDQVSARTGNVPWFRLARHQAGGGPAALTALRRLVPAALAEAEQTARRTAAAQAAQRAQLARWQHMEAERMSPGALMTATTRAVGPFVGYAGGMLLVARLGTSYPALRDLAVSSLVIGLILLSVHIMVEITLARHIGGPYAHGYTLFSQAGGAFSRAGRPRGAGFGCLIVMLSCAALSFPAIIYALLLVLHLRSVPRRRALWNNQHAAAYARVVTQR</sequence>
<feature type="transmembrane region" description="Helical" evidence="2">
    <location>
        <begin position="655"/>
        <end position="673"/>
    </location>
</feature>
<dbReference type="GO" id="GO:0016301">
    <property type="term" value="F:kinase activity"/>
    <property type="evidence" value="ECO:0007669"/>
    <property type="project" value="UniProtKB-KW"/>
</dbReference>
<dbReference type="InterPro" id="IPR011009">
    <property type="entry name" value="Kinase-like_dom_sf"/>
</dbReference>
<name>A0ABT3VBF8_9ACTN</name>
<keyword evidence="4" id="KW-0808">Transferase</keyword>
<keyword evidence="5" id="KW-1185">Reference proteome</keyword>
<evidence type="ECO:0000256" key="2">
    <source>
        <dbReference type="SAM" id="Phobius"/>
    </source>
</evidence>
<keyword evidence="4" id="KW-0418">Kinase</keyword>
<organism evidence="4 5">
    <name type="scientific">Streptomyces ortus</name>
    <dbReference type="NCBI Taxonomy" id="2867268"/>
    <lineage>
        <taxon>Bacteria</taxon>
        <taxon>Bacillati</taxon>
        <taxon>Actinomycetota</taxon>
        <taxon>Actinomycetes</taxon>
        <taxon>Kitasatosporales</taxon>
        <taxon>Streptomycetaceae</taxon>
        <taxon>Streptomyces</taxon>
    </lineage>
</organism>
<evidence type="ECO:0000313" key="4">
    <source>
        <dbReference type="EMBL" id="MCX4237277.1"/>
    </source>
</evidence>
<feature type="compositionally biased region" description="Basic and acidic residues" evidence="1">
    <location>
        <begin position="26"/>
        <end position="38"/>
    </location>
</feature>
<evidence type="ECO:0000313" key="5">
    <source>
        <dbReference type="Proteomes" id="UP001165590"/>
    </source>
</evidence>
<dbReference type="PROSITE" id="PS50011">
    <property type="entry name" value="PROTEIN_KINASE_DOM"/>
    <property type="match status" value="1"/>
</dbReference>
<protein>
    <submittedName>
        <fullName evidence="4">Protein kinase</fullName>
    </submittedName>
</protein>
<dbReference type="Gene3D" id="1.10.510.10">
    <property type="entry name" value="Transferase(Phosphotransferase) domain 1"/>
    <property type="match status" value="1"/>
</dbReference>
<keyword evidence="2" id="KW-1133">Transmembrane helix</keyword>
<dbReference type="SUPFAM" id="SSF56112">
    <property type="entry name" value="Protein kinase-like (PK-like)"/>
    <property type="match status" value="1"/>
</dbReference>
<dbReference type="PROSITE" id="PS00108">
    <property type="entry name" value="PROTEIN_KINASE_ST"/>
    <property type="match status" value="1"/>
</dbReference>
<evidence type="ECO:0000259" key="3">
    <source>
        <dbReference type="PROSITE" id="PS50011"/>
    </source>
</evidence>
<evidence type="ECO:0000256" key="1">
    <source>
        <dbReference type="SAM" id="MobiDB-lite"/>
    </source>
</evidence>
<dbReference type="InterPro" id="IPR008271">
    <property type="entry name" value="Ser/Thr_kinase_AS"/>
</dbReference>
<dbReference type="SMART" id="SM00220">
    <property type="entry name" value="S_TKc"/>
    <property type="match status" value="1"/>
</dbReference>
<dbReference type="PANTHER" id="PTHR24348">
    <property type="entry name" value="SERINE/THREONINE-PROTEIN KINASE UNC-51-RELATED"/>
    <property type="match status" value="1"/>
</dbReference>
<feature type="region of interest" description="Disordered" evidence="1">
    <location>
        <begin position="1"/>
        <end position="45"/>
    </location>
</feature>
<dbReference type="RefSeq" id="WP_267029703.1">
    <property type="nucleotide sequence ID" value="NZ_JAIFZO010000002.1"/>
</dbReference>
<gene>
    <name evidence="4" type="ORF">K3769_31810</name>
</gene>
<keyword evidence="2" id="KW-0472">Membrane</keyword>
<dbReference type="InterPro" id="IPR000719">
    <property type="entry name" value="Prot_kinase_dom"/>
</dbReference>
<reference evidence="4" key="1">
    <citation type="journal article" date="2022" name="bioRxiv">
        <title>Discovery and biosynthetic assessment of Streptomyces ortus sp nov. isolated from a deep-sea sponge.</title>
        <authorList>
            <person name="Williams S.E."/>
        </authorList>
    </citation>
    <scope>NUCLEOTIDE SEQUENCE</scope>
    <source>
        <strain evidence="4">A15ISP2-DRY2</strain>
    </source>
</reference>
<keyword evidence="2" id="KW-0812">Transmembrane</keyword>
<accession>A0ABT3VBF8</accession>
<proteinExistence type="predicted"/>
<feature type="transmembrane region" description="Helical" evidence="2">
    <location>
        <begin position="620"/>
        <end position="643"/>
    </location>
</feature>
<dbReference type="InterPro" id="IPR045269">
    <property type="entry name" value="Atg1-like"/>
</dbReference>
<dbReference type="EMBL" id="JAIFZO010000002">
    <property type="protein sequence ID" value="MCX4237277.1"/>
    <property type="molecule type" value="Genomic_DNA"/>
</dbReference>
<feature type="domain" description="Protein kinase" evidence="3">
    <location>
        <begin position="59"/>
        <end position="306"/>
    </location>
</feature>
<comment type="caution">
    <text evidence="4">The sequence shown here is derived from an EMBL/GenBank/DDBJ whole genome shotgun (WGS) entry which is preliminary data.</text>
</comment>
<feature type="transmembrane region" description="Helical" evidence="2">
    <location>
        <begin position="708"/>
        <end position="735"/>
    </location>
</feature>